<feature type="domain" description="Succinylglutamate desuccinylase/Aspartoacylase catalytic" evidence="16">
    <location>
        <begin position="10"/>
        <end position="205"/>
    </location>
</feature>
<feature type="binding site" evidence="13">
    <location>
        <begin position="163"/>
        <end position="167"/>
    </location>
    <ligand>
        <name>substrate</name>
    </ligand>
</feature>
<feature type="binding site" evidence="14">
    <location>
        <position position="115"/>
    </location>
    <ligand>
        <name>Zn(2+)</name>
        <dbReference type="ChEBI" id="CHEBI:29105"/>
    </ligand>
</feature>
<feature type="binding site" evidence="13">
    <location>
        <position position="62"/>
    </location>
    <ligand>
        <name>N-acetyl-L-aspartate</name>
        <dbReference type="ChEBI" id="CHEBI:16953"/>
    </ligand>
</feature>
<feature type="binding site" evidence="14">
    <location>
        <position position="23"/>
    </location>
    <ligand>
        <name>Zn(2+)</name>
        <dbReference type="ChEBI" id="CHEBI:29105"/>
    </ligand>
</feature>
<evidence type="ECO:0000259" key="15">
    <source>
        <dbReference type="Pfam" id="PF04952"/>
    </source>
</evidence>
<organism evidence="17 18">
    <name type="scientific">Pelobates cultripes</name>
    <name type="common">Western spadefoot toad</name>
    <dbReference type="NCBI Taxonomy" id="61616"/>
    <lineage>
        <taxon>Eukaryota</taxon>
        <taxon>Metazoa</taxon>
        <taxon>Chordata</taxon>
        <taxon>Craniata</taxon>
        <taxon>Vertebrata</taxon>
        <taxon>Euteleostomi</taxon>
        <taxon>Amphibia</taxon>
        <taxon>Batrachia</taxon>
        <taxon>Anura</taxon>
        <taxon>Pelobatoidea</taxon>
        <taxon>Pelobatidae</taxon>
        <taxon>Pelobates</taxon>
    </lineage>
</organism>
<evidence type="ECO:0000256" key="8">
    <source>
        <dbReference type="ARBA" id="ARBA00023242"/>
    </source>
</evidence>
<dbReference type="GO" id="GO:0005829">
    <property type="term" value="C:cytosol"/>
    <property type="evidence" value="ECO:0007669"/>
    <property type="project" value="TreeGrafter"/>
</dbReference>
<keyword evidence="6" id="KW-0378">Hydrolase</keyword>
<evidence type="ECO:0000256" key="9">
    <source>
        <dbReference type="ARBA" id="ARBA00039016"/>
    </source>
</evidence>
<dbReference type="NCBIfam" id="NF002601">
    <property type="entry name" value="PRK02259.1"/>
    <property type="match status" value="1"/>
</dbReference>
<dbReference type="GO" id="GO:0046872">
    <property type="term" value="F:metal ion binding"/>
    <property type="evidence" value="ECO:0007669"/>
    <property type="project" value="UniProtKB-KW"/>
</dbReference>
<evidence type="ECO:0000256" key="13">
    <source>
        <dbReference type="PIRSR" id="PIRSR018001-2"/>
    </source>
</evidence>
<keyword evidence="7 14" id="KW-0862">Zinc</keyword>
<feature type="domain" description="AstE/AspA barrel-sandwich hybrid" evidence="15">
    <location>
        <begin position="218"/>
        <end position="299"/>
    </location>
</feature>
<evidence type="ECO:0000256" key="10">
    <source>
        <dbReference type="ARBA" id="ARBA00040105"/>
    </source>
</evidence>
<evidence type="ECO:0000256" key="4">
    <source>
        <dbReference type="ARBA" id="ARBA00022490"/>
    </source>
</evidence>
<dbReference type="InterPro" id="IPR007036">
    <property type="entry name" value="Aste_AspA_hybrid_dom"/>
</dbReference>
<dbReference type="Gene3D" id="3.40.630.10">
    <property type="entry name" value="Zn peptidases"/>
    <property type="match status" value="1"/>
</dbReference>
<sequence>MALSNGCSPVTRVAIFGGTHGNELSGVYLVKHWLNHIGEITRAGMEVTPFITNPRAVEKCVRYIDVDLNRVFDDQHLRKEITPTLPYEVRRAKEIHCRFGPKGSDQAYDVIFDLHNTTSHMGPTLILEDSKDDFVIHMSHYIQNSMAPLQCTVLLLDHPGMKYSTTRSISKHPVGVEIGPQAHGIVRADILDQMRRIVKYALDFIQYFNEGRVFAPCSINAYQVLEKEVYPRDENGDLIACIHSKLQDCDWQELNPGDPIFVTPDGKEIMYKGESTIYPTFINEAAYYEKNHAFTKTQKVTLQAQTLRCSSIQQ</sequence>
<evidence type="ECO:0000256" key="2">
    <source>
        <dbReference type="ARBA" id="ARBA00004496"/>
    </source>
</evidence>
<comment type="similarity">
    <text evidence="3">Belongs to the AspA/AstE family. Aspartoacylase subfamily.</text>
</comment>
<dbReference type="GO" id="GO:0005634">
    <property type="term" value="C:nucleus"/>
    <property type="evidence" value="ECO:0007669"/>
    <property type="project" value="UniProtKB-SubCell"/>
</dbReference>
<dbReference type="InterPro" id="IPR055438">
    <property type="entry name" value="AstE_AspA_cat"/>
</dbReference>
<dbReference type="Pfam" id="PF04952">
    <property type="entry name" value="AstE_AspA_hybrid"/>
    <property type="match status" value="1"/>
</dbReference>
<dbReference type="CDD" id="cd06909">
    <property type="entry name" value="M14_ASPA"/>
    <property type="match status" value="1"/>
</dbReference>
<evidence type="ECO:0000313" key="17">
    <source>
        <dbReference type="EMBL" id="CAH2219668.1"/>
    </source>
</evidence>
<dbReference type="Gene3D" id="2.20.25.160">
    <property type="match status" value="1"/>
</dbReference>
<evidence type="ECO:0000256" key="6">
    <source>
        <dbReference type="ARBA" id="ARBA00022801"/>
    </source>
</evidence>
<evidence type="ECO:0000256" key="7">
    <source>
        <dbReference type="ARBA" id="ARBA00022833"/>
    </source>
</evidence>
<dbReference type="PANTHER" id="PTHR15162">
    <property type="entry name" value="ASPARTOACYLASE"/>
    <property type="match status" value="1"/>
</dbReference>
<accession>A0AAD1QXP8</accession>
<dbReference type="InterPro" id="IPR050178">
    <property type="entry name" value="AspA/AstE_fam"/>
</dbReference>
<keyword evidence="8" id="KW-0539">Nucleus</keyword>
<dbReference type="PIRSF" id="PIRSF018001">
    <property type="entry name" value="Aspartoacylase"/>
    <property type="match status" value="1"/>
</dbReference>
<dbReference type="FunFam" id="3.40.630.10:FF:000025">
    <property type="entry name" value="aspartoacylase"/>
    <property type="match status" value="1"/>
</dbReference>
<evidence type="ECO:0000259" key="16">
    <source>
        <dbReference type="Pfam" id="PF24827"/>
    </source>
</evidence>
<evidence type="ECO:0000313" key="18">
    <source>
        <dbReference type="Proteomes" id="UP001295444"/>
    </source>
</evidence>
<feature type="binding site" evidence="13">
    <location>
        <position position="287"/>
    </location>
    <ligand>
        <name>N-acetyl-L-aspartate</name>
        <dbReference type="ChEBI" id="CHEBI:16953"/>
    </ligand>
</feature>
<feature type="binding site" evidence="13">
    <location>
        <position position="177"/>
    </location>
    <ligand>
        <name>N-acetyl-L-aspartate</name>
        <dbReference type="ChEBI" id="CHEBI:16953"/>
    </ligand>
</feature>
<dbReference type="Pfam" id="PF24827">
    <property type="entry name" value="AstE_AspA_cat"/>
    <property type="match status" value="1"/>
</dbReference>
<dbReference type="EMBL" id="OW240912">
    <property type="protein sequence ID" value="CAH2219668.1"/>
    <property type="molecule type" value="Genomic_DNA"/>
</dbReference>
<feature type="active site" description="Proton donor/acceptor" evidence="12">
    <location>
        <position position="177"/>
    </location>
</feature>
<dbReference type="InterPro" id="IPR016708">
    <property type="entry name" value="Aspartoacylase"/>
</dbReference>
<dbReference type="GO" id="GO:0016788">
    <property type="term" value="F:hydrolase activity, acting on ester bonds"/>
    <property type="evidence" value="ECO:0007669"/>
    <property type="project" value="InterPro"/>
</dbReference>
<evidence type="ECO:0000256" key="11">
    <source>
        <dbReference type="ARBA" id="ARBA00042829"/>
    </source>
</evidence>
<dbReference type="AlphaFoldDB" id="A0AAD1QXP8"/>
<feature type="binding site" evidence="14">
    <location>
        <position position="20"/>
    </location>
    <ligand>
        <name>Zn(2+)</name>
        <dbReference type="ChEBI" id="CHEBI:29105"/>
    </ligand>
</feature>
<dbReference type="EC" id="3.5.1.15" evidence="9"/>
<evidence type="ECO:0000256" key="5">
    <source>
        <dbReference type="ARBA" id="ARBA00022723"/>
    </source>
</evidence>
<dbReference type="HAMAP" id="MF_00704">
    <property type="entry name" value="Aspartoacylase"/>
    <property type="match status" value="1"/>
</dbReference>
<dbReference type="PANTHER" id="PTHR15162:SF9">
    <property type="entry name" value="ASPARTOACYLASE"/>
    <property type="match status" value="1"/>
</dbReference>
<feature type="binding site" evidence="13">
    <location>
        <begin position="69"/>
        <end position="70"/>
    </location>
    <ligand>
        <name>substrate</name>
    </ligand>
</feature>
<dbReference type="Proteomes" id="UP001295444">
    <property type="component" value="Chromosome 01"/>
</dbReference>
<keyword evidence="4" id="KW-0963">Cytoplasm</keyword>
<evidence type="ECO:0000256" key="1">
    <source>
        <dbReference type="ARBA" id="ARBA00004123"/>
    </source>
</evidence>
<evidence type="ECO:0000256" key="3">
    <source>
        <dbReference type="ARBA" id="ARBA00006173"/>
    </source>
</evidence>
<evidence type="ECO:0000256" key="12">
    <source>
        <dbReference type="PIRSR" id="PIRSR018001-1"/>
    </source>
</evidence>
<keyword evidence="18" id="KW-1185">Reference proteome</keyword>
<dbReference type="FunFam" id="2.20.25.160:FF:000001">
    <property type="entry name" value="Aspartoacylase"/>
    <property type="match status" value="1"/>
</dbReference>
<gene>
    <name evidence="17" type="ORF">PECUL_23A036125</name>
</gene>
<dbReference type="SUPFAM" id="SSF53187">
    <property type="entry name" value="Zn-dependent exopeptidases"/>
    <property type="match status" value="1"/>
</dbReference>
<keyword evidence="5 14" id="KW-0479">Metal-binding</keyword>
<evidence type="ECO:0000256" key="14">
    <source>
        <dbReference type="PIRSR" id="PIRSR018001-3"/>
    </source>
</evidence>
<comment type="cofactor">
    <cofactor evidence="14">
        <name>Zn(2+)</name>
        <dbReference type="ChEBI" id="CHEBI:29105"/>
    </cofactor>
    <text evidence="14">Binds 1 zinc ion per subunit.</text>
</comment>
<proteinExistence type="inferred from homology"/>
<comment type="subcellular location">
    <subcellularLocation>
        <location evidence="2">Cytoplasm</location>
    </subcellularLocation>
    <subcellularLocation>
        <location evidence="1">Nucleus</location>
    </subcellularLocation>
</comment>
<dbReference type="GO" id="GO:0019807">
    <property type="term" value="F:aspartoacylase activity"/>
    <property type="evidence" value="ECO:0007669"/>
    <property type="project" value="UniProtKB-EC"/>
</dbReference>
<reference evidence="17" key="1">
    <citation type="submission" date="2022-03" db="EMBL/GenBank/DDBJ databases">
        <authorList>
            <person name="Alioto T."/>
            <person name="Alioto T."/>
            <person name="Gomez Garrido J."/>
        </authorList>
    </citation>
    <scope>NUCLEOTIDE SEQUENCE</scope>
</reference>
<protein>
    <recommendedName>
        <fullName evidence="10">Aspartoacylase</fullName>
        <ecNumber evidence="9">3.5.1.15</ecNumber>
    </recommendedName>
    <alternativeName>
        <fullName evidence="11">Aminoacylase-2</fullName>
    </alternativeName>
</protein>
<name>A0AAD1QXP8_PELCU</name>